<dbReference type="Proteomes" id="UP000006056">
    <property type="component" value="Chromosome"/>
</dbReference>
<dbReference type="GO" id="GO:0016987">
    <property type="term" value="F:sigma factor activity"/>
    <property type="evidence" value="ECO:0007669"/>
    <property type="project" value="InterPro"/>
</dbReference>
<gene>
    <name evidence="4" type="ordered locus">Terro_0280</name>
</gene>
<dbReference type="Gene3D" id="3.10.450.50">
    <property type="match status" value="1"/>
</dbReference>
<dbReference type="Pfam" id="PF04542">
    <property type="entry name" value="Sigma70_r2"/>
    <property type="match status" value="1"/>
</dbReference>
<protein>
    <submittedName>
        <fullName evidence="4">RNA polymerase sigma-70 factor, TIGR02957 family</fullName>
    </submittedName>
</protein>
<dbReference type="STRING" id="926566.Terro_0280"/>
<dbReference type="PANTHER" id="PTHR30173:SF36">
    <property type="entry name" value="ECF RNA POLYMERASE SIGMA FACTOR SIGJ"/>
    <property type="match status" value="1"/>
</dbReference>
<feature type="domain" description="RNA polymerase sigma factor 70 region 4 type 2" evidence="3">
    <location>
        <begin position="112"/>
        <end position="162"/>
    </location>
</feature>
<reference evidence="4 5" key="1">
    <citation type="submission" date="2012-06" db="EMBL/GenBank/DDBJ databases">
        <title>Complete genome of Terriglobus roseus DSM 18391.</title>
        <authorList>
            <consortium name="US DOE Joint Genome Institute (JGI-PGF)"/>
            <person name="Lucas S."/>
            <person name="Copeland A."/>
            <person name="Lapidus A."/>
            <person name="Glavina del Rio T."/>
            <person name="Dalin E."/>
            <person name="Tice H."/>
            <person name="Bruce D."/>
            <person name="Goodwin L."/>
            <person name="Pitluck S."/>
            <person name="Peters L."/>
            <person name="Mikhailova N."/>
            <person name="Munk A.C.C."/>
            <person name="Kyrpides N."/>
            <person name="Mavromatis K."/>
            <person name="Ivanova N."/>
            <person name="Brettin T."/>
            <person name="Detter J.C."/>
            <person name="Han C."/>
            <person name="Larimer F."/>
            <person name="Land M."/>
            <person name="Hauser L."/>
            <person name="Markowitz V."/>
            <person name="Cheng J.-F."/>
            <person name="Hugenholtz P."/>
            <person name="Woyke T."/>
            <person name="Wu D."/>
            <person name="Brambilla E."/>
            <person name="Klenk H.-P."/>
            <person name="Eisen J.A."/>
        </authorList>
    </citation>
    <scope>NUCLEOTIDE SEQUENCE [LARGE SCALE GENOMIC DNA]</scope>
    <source>
        <strain evidence="5">DSM 18391 / NRRL B-41598 / KBS 63</strain>
    </source>
</reference>
<organism evidence="4 5">
    <name type="scientific">Terriglobus roseus (strain DSM 18391 / NRRL B-41598 / KBS 63)</name>
    <dbReference type="NCBI Taxonomy" id="926566"/>
    <lineage>
        <taxon>Bacteria</taxon>
        <taxon>Pseudomonadati</taxon>
        <taxon>Acidobacteriota</taxon>
        <taxon>Terriglobia</taxon>
        <taxon>Terriglobales</taxon>
        <taxon>Acidobacteriaceae</taxon>
        <taxon>Terriglobus</taxon>
    </lineage>
</organism>
<dbReference type="SUPFAM" id="SSF88659">
    <property type="entry name" value="Sigma3 and sigma4 domains of RNA polymerase sigma factors"/>
    <property type="match status" value="1"/>
</dbReference>
<dbReference type="OrthoDB" id="3211555at2"/>
<proteinExistence type="predicted"/>
<dbReference type="HOGENOM" id="CLU_047691_22_0_0"/>
<dbReference type="InterPro" id="IPR036388">
    <property type="entry name" value="WH-like_DNA-bd_sf"/>
</dbReference>
<dbReference type="NCBIfam" id="TIGR02957">
    <property type="entry name" value="SigX4"/>
    <property type="match status" value="1"/>
</dbReference>
<dbReference type="InterPro" id="IPR007627">
    <property type="entry name" value="RNA_pol_sigma70_r2"/>
</dbReference>
<sequence>MDSHEASLQNAVDVFQRTRPRLFGVAYRVLGTAAEAEDVVQDAWLRWQTTDRNAVKDPTAFLVTTTTRLALNVAQSARAQRETYIGPWLPEPVDTSADPYLGAERGEALSIAVLLLLEKLNPVERAAYVLREAFAYSHREIADLLDTTEGNARQLASRAQKHVANGRHASVSNEERDRLLHGFIAAAQSGEVEALERLLAEDVVSYSDGGGIVTAARVPLLGRTRVAQVVAGFHERFWVGAEVRWSQGNGQSSALVLRDGLLAAFISVEATTAGIQQIHFTLSPVKLRALAATL</sequence>
<dbReference type="Gene3D" id="1.10.10.10">
    <property type="entry name" value="Winged helix-like DNA-binding domain superfamily/Winged helix DNA-binding domain"/>
    <property type="match status" value="1"/>
</dbReference>
<name>I3ZBL1_TERRK</name>
<evidence type="ECO:0000313" key="4">
    <source>
        <dbReference type="EMBL" id="AFL86629.1"/>
    </source>
</evidence>
<dbReference type="InterPro" id="IPR014303">
    <property type="entry name" value="RNA_pol_sigma-70_ECF"/>
</dbReference>
<dbReference type="RefSeq" id="WP_014784198.1">
    <property type="nucleotide sequence ID" value="NC_018014.1"/>
</dbReference>
<dbReference type="SUPFAM" id="SSF54427">
    <property type="entry name" value="NTF2-like"/>
    <property type="match status" value="1"/>
</dbReference>
<dbReference type="eggNOG" id="COG1595">
    <property type="taxonomic scope" value="Bacteria"/>
</dbReference>
<dbReference type="PANTHER" id="PTHR30173">
    <property type="entry name" value="SIGMA 19 FACTOR"/>
    <property type="match status" value="1"/>
</dbReference>
<dbReference type="InterPro" id="IPR013249">
    <property type="entry name" value="RNA_pol_sigma70_r4_t2"/>
</dbReference>
<dbReference type="GO" id="GO:0006352">
    <property type="term" value="P:DNA-templated transcription initiation"/>
    <property type="evidence" value="ECO:0007669"/>
    <property type="project" value="InterPro"/>
</dbReference>
<comment type="subunit">
    <text evidence="1">Interacts transiently with the RNA polymerase catalytic core formed by RpoA, RpoB, RpoC and RpoZ (2 alpha, 1 beta, 1 beta' and 1 omega subunit) to form the RNA polymerase holoenzyme that can initiate transcription.</text>
</comment>
<dbReference type="NCBIfam" id="TIGR02937">
    <property type="entry name" value="sigma70-ECF"/>
    <property type="match status" value="1"/>
</dbReference>
<evidence type="ECO:0000256" key="1">
    <source>
        <dbReference type="ARBA" id="ARBA00011344"/>
    </source>
</evidence>
<feature type="domain" description="RNA polymerase sigma-70 region 2" evidence="2">
    <location>
        <begin position="15"/>
        <end position="76"/>
    </location>
</feature>
<dbReference type="InterPro" id="IPR052704">
    <property type="entry name" value="ECF_Sigma-70_Domain"/>
</dbReference>
<dbReference type="KEGG" id="trs:Terro_0280"/>
<dbReference type="InterPro" id="IPR014284">
    <property type="entry name" value="RNA_pol_sigma-70_dom"/>
</dbReference>
<accession>I3ZBL1</accession>
<dbReference type="AlphaFoldDB" id="I3ZBL1"/>
<dbReference type="InterPro" id="IPR013324">
    <property type="entry name" value="RNA_pol_sigma_r3/r4-like"/>
</dbReference>
<dbReference type="GO" id="GO:0003677">
    <property type="term" value="F:DNA binding"/>
    <property type="evidence" value="ECO:0007669"/>
    <property type="project" value="InterPro"/>
</dbReference>
<dbReference type="InterPro" id="IPR032710">
    <property type="entry name" value="NTF2-like_dom_sf"/>
</dbReference>
<dbReference type="PATRIC" id="fig|926566.3.peg.280"/>
<dbReference type="EMBL" id="CP003379">
    <property type="protein sequence ID" value="AFL86629.1"/>
    <property type="molecule type" value="Genomic_DNA"/>
</dbReference>
<dbReference type="InterPro" id="IPR013325">
    <property type="entry name" value="RNA_pol_sigma_r2"/>
</dbReference>
<dbReference type="Gene3D" id="1.10.1740.10">
    <property type="match status" value="1"/>
</dbReference>
<keyword evidence="5" id="KW-1185">Reference proteome</keyword>
<dbReference type="SUPFAM" id="SSF88946">
    <property type="entry name" value="Sigma2 domain of RNA polymerase sigma factors"/>
    <property type="match status" value="1"/>
</dbReference>
<dbReference type="Pfam" id="PF08281">
    <property type="entry name" value="Sigma70_r4_2"/>
    <property type="match status" value="1"/>
</dbReference>
<evidence type="ECO:0000259" key="2">
    <source>
        <dbReference type="Pfam" id="PF04542"/>
    </source>
</evidence>
<evidence type="ECO:0000259" key="3">
    <source>
        <dbReference type="Pfam" id="PF08281"/>
    </source>
</evidence>
<evidence type="ECO:0000313" key="5">
    <source>
        <dbReference type="Proteomes" id="UP000006056"/>
    </source>
</evidence>